<name>A0A820LSJ5_9BILA</name>
<gene>
    <name evidence="1" type="ORF">OXD698_LOCUS49368</name>
</gene>
<evidence type="ECO:0000313" key="2">
    <source>
        <dbReference type="Proteomes" id="UP000663844"/>
    </source>
</evidence>
<dbReference type="Proteomes" id="UP000663844">
    <property type="component" value="Unassembled WGS sequence"/>
</dbReference>
<accession>A0A820LSJ5</accession>
<dbReference type="EMBL" id="CAJOAZ010022059">
    <property type="protein sequence ID" value="CAF4362157.1"/>
    <property type="molecule type" value="Genomic_DNA"/>
</dbReference>
<dbReference type="AlphaFoldDB" id="A0A820LSJ5"/>
<feature type="non-terminal residue" evidence="1">
    <location>
        <position position="64"/>
    </location>
</feature>
<feature type="non-terminal residue" evidence="1">
    <location>
        <position position="1"/>
    </location>
</feature>
<proteinExistence type="predicted"/>
<comment type="caution">
    <text evidence="1">The sequence shown here is derived from an EMBL/GenBank/DDBJ whole genome shotgun (WGS) entry which is preliminary data.</text>
</comment>
<protein>
    <submittedName>
        <fullName evidence="1">Uncharacterized protein</fullName>
    </submittedName>
</protein>
<organism evidence="1 2">
    <name type="scientific">Adineta steineri</name>
    <dbReference type="NCBI Taxonomy" id="433720"/>
    <lineage>
        <taxon>Eukaryota</taxon>
        <taxon>Metazoa</taxon>
        <taxon>Spiralia</taxon>
        <taxon>Gnathifera</taxon>
        <taxon>Rotifera</taxon>
        <taxon>Eurotatoria</taxon>
        <taxon>Bdelloidea</taxon>
        <taxon>Adinetida</taxon>
        <taxon>Adinetidae</taxon>
        <taxon>Adineta</taxon>
    </lineage>
</organism>
<evidence type="ECO:0000313" key="1">
    <source>
        <dbReference type="EMBL" id="CAF4362157.1"/>
    </source>
</evidence>
<reference evidence="1" key="1">
    <citation type="submission" date="2021-02" db="EMBL/GenBank/DDBJ databases">
        <authorList>
            <person name="Nowell W R."/>
        </authorList>
    </citation>
    <scope>NUCLEOTIDE SEQUENCE</scope>
</reference>
<dbReference type="Gene3D" id="3.40.190.10">
    <property type="entry name" value="Periplasmic binding protein-like II"/>
    <property type="match status" value="1"/>
</dbReference>
<sequence>TDFDQSAFGIAIPKLWLYAENLDINILLLRESGDLDDLKRKWFQGTTCSTSSDIITSTTIESMS</sequence>